<accession>A0AAY4C3H7</accession>
<dbReference type="GO" id="GO:0005085">
    <property type="term" value="F:guanyl-nucleotide exchange factor activity"/>
    <property type="evidence" value="ECO:0007669"/>
    <property type="project" value="UniProtKB-KW"/>
</dbReference>
<protein>
    <recommendedName>
        <fullName evidence="4">RCC1-like domain-containing protein</fullName>
    </recommendedName>
</protein>
<evidence type="ECO:0000256" key="1">
    <source>
        <dbReference type="ARBA" id="ARBA00022737"/>
    </source>
</evidence>
<dbReference type="AlphaFoldDB" id="A0AAY4C3H7"/>
<dbReference type="Ensembl" id="ENSDCDT00010034226.1">
    <property type="protein sequence ID" value="ENSDCDP00010027725.1"/>
    <property type="gene ID" value="ENSDCDG00010017456.1"/>
</dbReference>
<reference evidence="5" key="2">
    <citation type="submission" date="2025-08" db="UniProtKB">
        <authorList>
            <consortium name="Ensembl"/>
        </authorList>
    </citation>
    <scope>IDENTIFICATION</scope>
</reference>
<proteinExistence type="predicted"/>
<dbReference type="GO" id="GO:0030030">
    <property type="term" value="P:cell projection organization"/>
    <property type="evidence" value="ECO:0007669"/>
    <property type="project" value="UniProtKB-KW"/>
</dbReference>
<keyword evidence="1" id="KW-0677">Repeat</keyword>
<feature type="repeat" description="RCC1" evidence="2">
    <location>
        <begin position="50"/>
        <end position="101"/>
    </location>
</feature>
<dbReference type="Proteomes" id="UP000694580">
    <property type="component" value="Chromosome 5"/>
</dbReference>
<evidence type="ECO:0000256" key="2">
    <source>
        <dbReference type="PROSITE-ProRule" id="PRU00235"/>
    </source>
</evidence>
<name>A0AAY4C3H7_9TELE</name>
<feature type="repeat" description="RCC1" evidence="2">
    <location>
        <begin position="205"/>
        <end position="257"/>
    </location>
</feature>
<evidence type="ECO:0000259" key="4">
    <source>
        <dbReference type="Pfam" id="PF25390"/>
    </source>
</evidence>
<dbReference type="InterPro" id="IPR000408">
    <property type="entry name" value="Reg_chr_condens"/>
</dbReference>
<reference evidence="5 6" key="1">
    <citation type="submission" date="2020-06" db="EMBL/GenBank/DDBJ databases">
        <authorList>
            <consortium name="Wellcome Sanger Institute Data Sharing"/>
        </authorList>
    </citation>
    <scope>NUCLEOTIDE SEQUENCE [LARGE SCALE GENOMIC DNA]</scope>
</reference>
<feature type="region of interest" description="Disordered" evidence="3">
    <location>
        <begin position="444"/>
        <end position="476"/>
    </location>
</feature>
<dbReference type="InterPro" id="IPR058923">
    <property type="entry name" value="RCC1-like_dom"/>
</dbReference>
<dbReference type="GO" id="GO:0007601">
    <property type="term" value="P:visual perception"/>
    <property type="evidence" value="ECO:0007669"/>
    <property type="project" value="UniProtKB-KW"/>
</dbReference>
<feature type="repeat" description="RCC1" evidence="2">
    <location>
        <begin position="155"/>
        <end position="204"/>
    </location>
</feature>
<feature type="domain" description="RCC1-like" evidence="4">
    <location>
        <begin position="28"/>
        <end position="286"/>
    </location>
</feature>
<feature type="repeat" description="RCC1" evidence="2">
    <location>
        <begin position="310"/>
        <end position="363"/>
    </location>
</feature>
<dbReference type="GO" id="GO:0005813">
    <property type="term" value="C:centrosome"/>
    <property type="evidence" value="ECO:0007669"/>
    <property type="project" value="UniProtKB-SubCell"/>
</dbReference>
<dbReference type="InterPro" id="IPR009091">
    <property type="entry name" value="RCC1/BLIP-II"/>
</dbReference>
<feature type="repeat" description="RCC1" evidence="2">
    <location>
        <begin position="102"/>
        <end position="154"/>
    </location>
</feature>
<dbReference type="PROSITE" id="PS00626">
    <property type="entry name" value="RCC1_2"/>
    <property type="match status" value="3"/>
</dbReference>
<dbReference type="GO" id="GO:0005794">
    <property type="term" value="C:Golgi apparatus"/>
    <property type="evidence" value="ECO:0007669"/>
    <property type="project" value="UniProtKB-SubCell"/>
</dbReference>
<dbReference type="InterPro" id="IPR051625">
    <property type="entry name" value="Signaling_Regulatory_Domain"/>
</dbReference>
<dbReference type="Pfam" id="PF25390">
    <property type="entry name" value="WD40_RLD"/>
    <property type="match status" value="1"/>
</dbReference>
<evidence type="ECO:0000313" key="5">
    <source>
        <dbReference type="Ensembl" id="ENSDCDP00010027725.1"/>
    </source>
</evidence>
<dbReference type="PANTHER" id="PTHR22872">
    <property type="entry name" value="BTK-BINDING PROTEIN-RELATED"/>
    <property type="match status" value="1"/>
</dbReference>
<evidence type="ECO:0000313" key="6">
    <source>
        <dbReference type="Proteomes" id="UP000694580"/>
    </source>
</evidence>
<organism evidence="5 6">
    <name type="scientific">Denticeps clupeoides</name>
    <name type="common">denticle herring</name>
    <dbReference type="NCBI Taxonomy" id="299321"/>
    <lineage>
        <taxon>Eukaryota</taxon>
        <taxon>Metazoa</taxon>
        <taxon>Chordata</taxon>
        <taxon>Craniata</taxon>
        <taxon>Vertebrata</taxon>
        <taxon>Euteleostomi</taxon>
        <taxon>Actinopterygii</taxon>
        <taxon>Neopterygii</taxon>
        <taxon>Teleostei</taxon>
        <taxon>Clupei</taxon>
        <taxon>Clupeiformes</taxon>
        <taxon>Denticipitoidei</taxon>
        <taxon>Denticipitidae</taxon>
        <taxon>Denticeps</taxon>
    </lineage>
</organism>
<dbReference type="Pfam" id="PF00415">
    <property type="entry name" value="RCC1"/>
    <property type="match status" value="1"/>
</dbReference>
<dbReference type="SUPFAM" id="SSF50985">
    <property type="entry name" value="RCC1/BLIP-II"/>
    <property type="match status" value="1"/>
</dbReference>
<dbReference type="PANTHER" id="PTHR22872:SF9">
    <property type="entry name" value="X-LINKED RETINITIS PIGMENTOSA GTPASE REGULATOR"/>
    <property type="match status" value="1"/>
</dbReference>
<reference evidence="5" key="3">
    <citation type="submission" date="2025-09" db="UniProtKB">
        <authorList>
            <consortium name="Ensembl"/>
        </authorList>
    </citation>
    <scope>IDENTIFICATION</scope>
</reference>
<feature type="repeat" description="RCC1" evidence="2">
    <location>
        <begin position="257"/>
        <end position="309"/>
    </location>
</feature>
<dbReference type="PRINTS" id="PR00633">
    <property type="entry name" value="RCCNDNSATION"/>
</dbReference>
<dbReference type="Gene3D" id="2.130.10.30">
    <property type="entry name" value="Regulator of chromosome condensation 1/beta-lactamase-inhibitor protein II"/>
    <property type="match status" value="1"/>
</dbReference>
<gene>
    <name evidence="5" type="primary">rpgrb</name>
</gene>
<keyword evidence="6" id="KW-1185">Reference proteome</keyword>
<dbReference type="PROSITE" id="PS50012">
    <property type="entry name" value="RCC1_3"/>
    <property type="match status" value="6"/>
</dbReference>
<sequence length="502" mass="55381">MKQPQKSGAIFTFGKSKFADNVPSRFWLKNDRPLRISCGDEHTALITENGKLFMFGSNNWGQLGLGTKATVNKPTCVKALKSEKVKLAACGRNHTIIYTTQGNVYAAGGNNEGQLGLGNSEERNYFELVDFFRKHGPIKMLAAGSNTSAALTDGGTLYVWGDNSEGQIGLGKESNALSPQELSVGKSVSWISCGYYHSALVTMDGALYTFGEKDSGKLGLHTNKLANHRVPQLVEGITGKVLQVACGGGHTVALTEDKLYTFGLGQFGQLGHGTFVFEAWLPRDVEYFRKGLVRHVECGENHTAVITDSGLLYTFGDGRHGKLGLGEENFTNQFKPTLCFRFLKHHVESVTCGGCHMLVLAKPRAKGSEEVTLEEEDVTEDIWEKPYSELMSDTTSSAILTTMNRSLSARVRRRERERSSEQFGLMFRTLPPLTGSYLCTSQTVPSQTMPASMPSGDSPPNLDQSGIHNRHKRRSYRKGNRNLYRSSCFYFRSTVTSDPRCF</sequence>
<dbReference type="GO" id="GO:0005929">
    <property type="term" value="C:cilium"/>
    <property type="evidence" value="ECO:0007669"/>
    <property type="project" value="UniProtKB-ARBA"/>
</dbReference>
<dbReference type="GeneTree" id="ENSGT00940000159616"/>
<evidence type="ECO:0000256" key="3">
    <source>
        <dbReference type="SAM" id="MobiDB-lite"/>
    </source>
</evidence>